<dbReference type="SUPFAM" id="SSF49303">
    <property type="entry name" value="beta-Galactosidase/glucuronidase domain"/>
    <property type="match status" value="1"/>
</dbReference>
<dbReference type="InterPro" id="IPR017853">
    <property type="entry name" value="GH"/>
</dbReference>
<dbReference type="EC" id="3.2.1.25" evidence="3"/>
<evidence type="ECO:0000259" key="6">
    <source>
        <dbReference type="Pfam" id="PF00703"/>
    </source>
</evidence>
<name>A0ABV7YIZ8_9ACTN</name>
<evidence type="ECO:0000256" key="1">
    <source>
        <dbReference type="ARBA" id="ARBA00000829"/>
    </source>
</evidence>
<dbReference type="InterPro" id="IPR006102">
    <property type="entry name" value="Ig-like_GH2"/>
</dbReference>
<evidence type="ECO:0000313" key="9">
    <source>
        <dbReference type="Proteomes" id="UP001595699"/>
    </source>
</evidence>
<keyword evidence="9" id="KW-1185">Reference proteome</keyword>
<dbReference type="Gene3D" id="3.20.20.80">
    <property type="entry name" value="Glycosidases"/>
    <property type="match status" value="1"/>
</dbReference>
<reference evidence="9" key="1">
    <citation type="journal article" date="2019" name="Int. J. Syst. Evol. Microbiol.">
        <title>The Global Catalogue of Microorganisms (GCM) 10K type strain sequencing project: providing services to taxonomists for standard genome sequencing and annotation.</title>
        <authorList>
            <consortium name="The Broad Institute Genomics Platform"/>
            <consortium name="The Broad Institute Genome Sequencing Center for Infectious Disease"/>
            <person name="Wu L."/>
            <person name="Ma J."/>
        </authorList>
    </citation>
    <scope>NUCLEOTIDE SEQUENCE [LARGE SCALE GENOMIC DNA]</scope>
    <source>
        <strain evidence="9">CGMCC 4.7241</strain>
    </source>
</reference>
<evidence type="ECO:0000256" key="4">
    <source>
        <dbReference type="ARBA" id="ARBA00022801"/>
    </source>
</evidence>
<dbReference type="EMBL" id="JBHRZH010000036">
    <property type="protein sequence ID" value="MFC3764932.1"/>
    <property type="molecule type" value="Genomic_DNA"/>
</dbReference>
<dbReference type="Gene3D" id="2.60.120.260">
    <property type="entry name" value="Galactose-binding domain-like"/>
    <property type="match status" value="1"/>
</dbReference>
<dbReference type="PANTHER" id="PTHR43730">
    <property type="entry name" value="BETA-MANNOSIDASE"/>
    <property type="match status" value="1"/>
</dbReference>
<gene>
    <name evidence="8" type="ORF">ACFOUW_29120</name>
</gene>
<dbReference type="Pfam" id="PF00703">
    <property type="entry name" value="Glyco_hydro_2"/>
    <property type="match status" value="1"/>
</dbReference>
<sequence>MAHWEDLHDGWTLTGAGEEVAATVPGCVHTDLLAAGRIPDPYLDRNEHELRWIGETDWRYATTFDWQPDDESNVDLVCDGLDTIATIVLNGVEVGRTFNMHRSYRFAVKEHLREGKNDLTITFASAAKYASALEERLGTLPRAGYPEPFNFIRKMACNFGWDWGPTLVTAGIWKPIRLHSWSVARFDEVRPLVTVDGSTGRVEVLVRLHDDEERVPVRVTADIGDLTASLDMAAGENEASLVLEAEDAALWWPHGYGDQQLYDLAVTLDSDDGEALDSWTKRIGFRTVELDTSADELGSAFTIKVNGQPIFAKGANWIPDDCFPTRVDETRYRARLEQAKEAHLDLLRIWGGGIYEQDTFYDLCDELGILVWQDFLFACAAYPEVSPIVEEIVPEARENVVRLMPHPSLVLWNGNNENIWGWFDWGWQSSIGDRGWGKTYYLETLPSVVAEVDPTRPYWPGSPYSGTFDLQPNVDEHGCKHIWDVWNQVDYTHYRDYVPRFVAEFGFQGPPAWSTLTRAVHDDPLAPDSPGVLSHQKAGGGNDKLDRGLAAHFTMPSNVEDWHWLTQLNQARALTVGIEHFRSHHGRCMGTVVWQLNDCWPVTSWAAVDGDGRRKPLWYALRNVYAPRLLTFQPRKDGLTLVAVNDAASPWSGTVTIERRSFAGEVLARFEAQLEIAPRATQEVQLPAESAAVAADSELLVASADGERAFWFFGEDKDLSYPPAEYDLEVDGQSVRVTARTLLRDLSLFADRLAPDAYADDLLVTLLPGESHTFTIHNAPKLSAASLVKPVVRCVND</sequence>
<dbReference type="InterPro" id="IPR036156">
    <property type="entry name" value="Beta-gal/glucu_dom_sf"/>
</dbReference>
<dbReference type="InterPro" id="IPR050887">
    <property type="entry name" value="Beta-mannosidase_GH2"/>
</dbReference>
<proteinExistence type="inferred from homology"/>
<dbReference type="InterPro" id="IPR054593">
    <property type="entry name" value="Beta-mannosidase-like_N2"/>
</dbReference>
<keyword evidence="5" id="KW-0326">Glycosidase</keyword>
<comment type="similarity">
    <text evidence="2">Belongs to the glycosyl hydrolase 2 family.</text>
</comment>
<dbReference type="PANTHER" id="PTHR43730:SF1">
    <property type="entry name" value="BETA-MANNOSIDASE"/>
    <property type="match status" value="1"/>
</dbReference>
<evidence type="ECO:0000259" key="7">
    <source>
        <dbReference type="Pfam" id="PF22666"/>
    </source>
</evidence>
<dbReference type="Gene3D" id="2.60.40.10">
    <property type="entry name" value="Immunoglobulins"/>
    <property type="match status" value="1"/>
</dbReference>
<dbReference type="Proteomes" id="UP001595699">
    <property type="component" value="Unassembled WGS sequence"/>
</dbReference>
<dbReference type="InterPro" id="IPR008979">
    <property type="entry name" value="Galactose-bd-like_sf"/>
</dbReference>
<evidence type="ECO:0000256" key="2">
    <source>
        <dbReference type="ARBA" id="ARBA00007401"/>
    </source>
</evidence>
<evidence type="ECO:0000256" key="5">
    <source>
        <dbReference type="ARBA" id="ARBA00023295"/>
    </source>
</evidence>
<evidence type="ECO:0000256" key="3">
    <source>
        <dbReference type="ARBA" id="ARBA00012754"/>
    </source>
</evidence>
<evidence type="ECO:0000313" key="8">
    <source>
        <dbReference type="EMBL" id="MFC3764932.1"/>
    </source>
</evidence>
<dbReference type="SUPFAM" id="SSF51445">
    <property type="entry name" value="(Trans)glycosidases"/>
    <property type="match status" value="1"/>
</dbReference>
<feature type="domain" description="Glycoside hydrolase family 2 immunoglobulin-like beta-sandwich" evidence="6">
    <location>
        <begin position="196"/>
        <end position="286"/>
    </location>
</feature>
<keyword evidence="4 8" id="KW-0378">Hydrolase</keyword>
<dbReference type="GO" id="GO:0016787">
    <property type="term" value="F:hydrolase activity"/>
    <property type="evidence" value="ECO:0007669"/>
    <property type="project" value="UniProtKB-KW"/>
</dbReference>
<organism evidence="8 9">
    <name type="scientific">Tenggerimyces flavus</name>
    <dbReference type="NCBI Taxonomy" id="1708749"/>
    <lineage>
        <taxon>Bacteria</taxon>
        <taxon>Bacillati</taxon>
        <taxon>Actinomycetota</taxon>
        <taxon>Actinomycetes</taxon>
        <taxon>Propionibacteriales</taxon>
        <taxon>Nocardioidaceae</taxon>
        <taxon>Tenggerimyces</taxon>
    </lineage>
</organism>
<accession>A0ABV7YIZ8</accession>
<dbReference type="SUPFAM" id="SSF49785">
    <property type="entry name" value="Galactose-binding domain-like"/>
    <property type="match status" value="1"/>
</dbReference>
<comment type="catalytic activity">
    <reaction evidence="1">
        <text>Hydrolysis of terminal, non-reducing beta-D-mannose residues in beta-D-mannosides.</text>
        <dbReference type="EC" id="3.2.1.25"/>
    </reaction>
</comment>
<protein>
    <recommendedName>
        <fullName evidence="3">beta-mannosidase</fullName>
        <ecNumber evidence="3">3.2.1.25</ecNumber>
    </recommendedName>
</protein>
<comment type="caution">
    <text evidence="8">The sequence shown here is derived from an EMBL/GenBank/DDBJ whole genome shotgun (WGS) entry which is preliminary data.</text>
</comment>
<dbReference type="InterPro" id="IPR013783">
    <property type="entry name" value="Ig-like_fold"/>
</dbReference>
<feature type="domain" description="Beta-mannosidase-like galactose-binding" evidence="7">
    <location>
        <begin position="11"/>
        <end position="174"/>
    </location>
</feature>
<dbReference type="Pfam" id="PF22666">
    <property type="entry name" value="Glyco_hydro_2_N2"/>
    <property type="match status" value="1"/>
</dbReference>
<dbReference type="RefSeq" id="WP_205119341.1">
    <property type="nucleotide sequence ID" value="NZ_JAFBCM010000001.1"/>
</dbReference>